<dbReference type="Pfam" id="PF06969">
    <property type="entry name" value="HemN_C"/>
    <property type="match status" value="1"/>
</dbReference>
<keyword evidence="7 9" id="KW-0411">Iron-sulfur</keyword>
<comment type="subcellular location">
    <subcellularLocation>
        <location evidence="9">Cytoplasm</location>
    </subcellularLocation>
</comment>
<dbReference type="AlphaFoldDB" id="A0A369BMW2"/>
<keyword evidence="5 9" id="KW-0479">Metal-binding</keyword>
<comment type="similarity">
    <text evidence="1">Belongs to the anaerobic coproporphyrinogen-III oxidase family. HemW subfamily.</text>
</comment>
<dbReference type="Gene3D" id="3.20.20.70">
    <property type="entry name" value="Aldolase class I"/>
    <property type="match status" value="1"/>
</dbReference>
<comment type="function">
    <text evidence="9">Probably acts as a heme chaperone, transferring heme to an unknown acceptor. Binds one molecule of heme per monomer, possibly covalently. Binds 1 [4Fe-4S] cluster. The cluster is coordinated with 3 cysteines and an exchangeable S-adenosyl-L-methionine.</text>
</comment>
<dbReference type="NCBIfam" id="TIGR00539">
    <property type="entry name" value="hemN_rel"/>
    <property type="match status" value="1"/>
</dbReference>
<evidence type="ECO:0000256" key="7">
    <source>
        <dbReference type="ARBA" id="ARBA00023014"/>
    </source>
</evidence>
<dbReference type="CDD" id="cd01335">
    <property type="entry name" value="Radical_SAM"/>
    <property type="match status" value="1"/>
</dbReference>
<evidence type="ECO:0000256" key="1">
    <source>
        <dbReference type="ARBA" id="ARBA00006100"/>
    </source>
</evidence>
<dbReference type="GO" id="GO:0004109">
    <property type="term" value="F:coproporphyrinogen oxidase activity"/>
    <property type="evidence" value="ECO:0007669"/>
    <property type="project" value="InterPro"/>
</dbReference>
<dbReference type="InterPro" id="IPR058240">
    <property type="entry name" value="rSAM_sf"/>
</dbReference>
<dbReference type="PANTHER" id="PTHR13932">
    <property type="entry name" value="COPROPORPHYRINIGEN III OXIDASE"/>
    <property type="match status" value="1"/>
</dbReference>
<name>A0A369BMW2_9BACL</name>
<dbReference type="SUPFAM" id="SSF102114">
    <property type="entry name" value="Radical SAM enzymes"/>
    <property type="match status" value="1"/>
</dbReference>
<accession>A0A369BMW2</accession>
<evidence type="ECO:0000313" key="11">
    <source>
        <dbReference type="EMBL" id="RCX22741.1"/>
    </source>
</evidence>
<keyword evidence="8 9" id="KW-0143">Chaperone</keyword>
<dbReference type="PANTHER" id="PTHR13932:SF5">
    <property type="entry name" value="RADICAL S-ADENOSYL METHIONINE DOMAIN-CONTAINING PROTEIN 1, MITOCHONDRIAL"/>
    <property type="match status" value="1"/>
</dbReference>
<dbReference type="SFLD" id="SFLDS00029">
    <property type="entry name" value="Radical_SAM"/>
    <property type="match status" value="1"/>
</dbReference>
<reference evidence="11 12" key="1">
    <citation type="submission" date="2018-07" db="EMBL/GenBank/DDBJ databases">
        <title>Genomic Encyclopedia of Type Strains, Phase III (KMG-III): the genomes of soil and plant-associated and newly described type strains.</title>
        <authorList>
            <person name="Whitman W."/>
        </authorList>
    </citation>
    <scope>NUCLEOTIDE SEQUENCE [LARGE SCALE GENOMIC DNA]</scope>
    <source>
        <strain evidence="11 12">CECT 8333</strain>
    </source>
</reference>
<evidence type="ECO:0000313" key="12">
    <source>
        <dbReference type="Proteomes" id="UP000253090"/>
    </source>
</evidence>
<dbReference type="InterPro" id="IPR010723">
    <property type="entry name" value="HemN_C"/>
</dbReference>
<keyword evidence="12" id="KW-1185">Reference proteome</keyword>
<organism evidence="11 12">
    <name type="scientific">Fontibacillus phaseoli</name>
    <dbReference type="NCBI Taxonomy" id="1416533"/>
    <lineage>
        <taxon>Bacteria</taxon>
        <taxon>Bacillati</taxon>
        <taxon>Bacillota</taxon>
        <taxon>Bacilli</taxon>
        <taxon>Bacillales</taxon>
        <taxon>Paenibacillaceae</taxon>
        <taxon>Fontibacillus</taxon>
    </lineage>
</organism>
<evidence type="ECO:0000256" key="2">
    <source>
        <dbReference type="ARBA" id="ARBA00017228"/>
    </source>
</evidence>
<dbReference type="GO" id="GO:0005737">
    <property type="term" value="C:cytoplasm"/>
    <property type="evidence" value="ECO:0007669"/>
    <property type="project" value="UniProtKB-SubCell"/>
</dbReference>
<dbReference type="InterPro" id="IPR013785">
    <property type="entry name" value="Aldolase_TIM"/>
</dbReference>
<dbReference type="Proteomes" id="UP000253090">
    <property type="component" value="Unassembled WGS sequence"/>
</dbReference>
<keyword evidence="9" id="KW-0963">Cytoplasm</keyword>
<keyword evidence="6 9" id="KW-0408">Iron</keyword>
<evidence type="ECO:0000256" key="5">
    <source>
        <dbReference type="ARBA" id="ARBA00022723"/>
    </source>
</evidence>
<gene>
    <name evidence="11" type="ORF">DFP94_101324</name>
</gene>
<dbReference type="GO" id="GO:0051539">
    <property type="term" value="F:4 iron, 4 sulfur cluster binding"/>
    <property type="evidence" value="ECO:0007669"/>
    <property type="project" value="UniProtKB-UniRule"/>
</dbReference>
<dbReference type="PROSITE" id="PS51918">
    <property type="entry name" value="RADICAL_SAM"/>
    <property type="match status" value="1"/>
</dbReference>
<evidence type="ECO:0000259" key="10">
    <source>
        <dbReference type="PROSITE" id="PS51918"/>
    </source>
</evidence>
<dbReference type="SFLD" id="SFLDG01065">
    <property type="entry name" value="anaerobic_coproporphyrinogen-I"/>
    <property type="match status" value="1"/>
</dbReference>
<dbReference type="GO" id="GO:0006779">
    <property type="term" value="P:porphyrin-containing compound biosynthetic process"/>
    <property type="evidence" value="ECO:0007669"/>
    <property type="project" value="InterPro"/>
</dbReference>
<dbReference type="EMBL" id="QPJW01000001">
    <property type="protein sequence ID" value="RCX22741.1"/>
    <property type="molecule type" value="Genomic_DNA"/>
</dbReference>
<sequence>MNRIAGPMGQGMPENGQEHSAAPQAVYIHIPFCTNKCFYCDFNSYVLKDQPVMDYLRALDREMELTVRETLPSEIKTIFVGGGTPTVLNPEEMEFFLSSVRKHFPNWAEDIEFTMEANPGTTDPEKLAVMKAGGVNRVSFGVQAFQNELLSGIGRIHNTDDVYRSLENAREAGLHNLSIDLMFGLPNQTVEMLEYSVGRALELGLPHYSIYSLKVEENTLFHTLFQKNQLPLPGEEDELKMYLLLMERMKAAGYKQYEISNFAKPGYESRHNITYWRNEDYYGLGAGAHGYVKRQRHMNIKGVNPYVEAAKQKLPRLEQFEVSKEEAMEDFVMVGLRMLEGIRIRNFSAQFGVSLEETFQAQLHKMTSAGLLEMHEDHGGYRLSEKGILFGNEVFAEFVGALT</sequence>
<proteinExistence type="inferred from homology"/>
<dbReference type="SFLD" id="SFLDG01082">
    <property type="entry name" value="B12-binding_domain_containing"/>
    <property type="match status" value="1"/>
</dbReference>
<dbReference type="InterPro" id="IPR006638">
    <property type="entry name" value="Elp3/MiaA/NifB-like_rSAM"/>
</dbReference>
<feature type="domain" description="Radical SAM core" evidence="10">
    <location>
        <begin position="18"/>
        <end position="255"/>
    </location>
</feature>
<keyword evidence="3 9" id="KW-0349">Heme</keyword>
<dbReference type="InterPro" id="IPR034505">
    <property type="entry name" value="Coproporphyrinogen-III_oxidase"/>
</dbReference>
<comment type="caution">
    <text evidence="11">The sequence shown here is derived from an EMBL/GenBank/DDBJ whole genome shotgun (WGS) entry which is preliminary data.</text>
</comment>
<evidence type="ECO:0000256" key="4">
    <source>
        <dbReference type="ARBA" id="ARBA00022691"/>
    </source>
</evidence>
<dbReference type="InterPro" id="IPR007197">
    <property type="entry name" value="rSAM"/>
</dbReference>
<evidence type="ECO:0000256" key="8">
    <source>
        <dbReference type="ARBA" id="ARBA00023186"/>
    </source>
</evidence>
<evidence type="ECO:0000256" key="3">
    <source>
        <dbReference type="ARBA" id="ARBA00022617"/>
    </source>
</evidence>
<dbReference type="SFLD" id="SFLDF00562">
    <property type="entry name" value="HemN-like__clustered_with_heat"/>
    <property type="match status" value="1"/>
</dbReference>
<dbReference type="InterPro" id="IPR004559">
    <property type="entry name" value="HemW-like"/>
</dbReference>
<evidence type="ECO:0000256" key="6">
    <source>
        <dbReference type="ARBA" id="ARBA00023004"/>
    </source>
</evidence>
<dbReference type="Pfam" id="PF04055">
    <property type="entry name" value="Radical_SAM"/>
    <property type="match status" value="1"/>
</dbReference>
<evidence type="ECO:0000256" key="9">
    <source>
        <dbReference type="RuleBase" id="RU364116"/>
    </source>
</evidence>
<keyword evidence="9" id="KW-0004">4Fe-4S</keyword>
<dbReference type="GO" id="GO:0046872">
    <property type="term" value="F:metal ion binding"/>
    <property type="evidence" value="ECO:0007669"/>
    <property type="project" value="UniProtKB-UniRule"/>
</dbReference>
<protein>
    <recommendedName>
        <fullName evidence="2 9">Heme chaperone HemW</fullName>
    </recommendedName>
</protein>
<dbReference type="SMART" id="SM00729">
    <property type="entry name" value="Elp3"/>
    <property type="match status" value="1"/>
</dbReference>
<dbReference type="SFLD" id="SFLDF00288">
    <property type="entry name" value="HemN-like__clustered_with_nucl"/>
    <property type="match status" value="1"/>
</dbReference>
<keyword evidence="4 9" id="KW-0949">S-adenosyl-L-methionine</keyword>